<name>D2NP61_ROTMD</name>
<proteinExistence type="predicted"/>
<gene>
    <name evidence="1" type="ordered locus">RMDY18_15970</name>
</gene>
<dbReference type="HOGENOM" id="CLU_3405209_0_0_11"/>
<protein>
    <submittedName>
        <fullName evidence="1">Uncharacterized protein</fullName>
    </submittedName>
</protein>
<dbReference type="KEGG" id="rmu:RMDY18_15970"/>
<reference evidence="2" key="1">
    <citation type="submission" date="2009-07" db="EMBL/GenBank/DDBJ databases">
        <title>Complete genome sequence of Rothia mucilaginosa DJ.</title>
        <authorList>
            <person name="Yamane K."/>
            <person name="Nambu T."/>
            <person name="Mashimo C."/>
            <person name="Sugimori C."/>
            <person name="Yamanaka T."/>
            <person name="Leung K."/>
            <person name="Fukushima H."/>
        </authorList>
    </citation>
    <scope>NUCLEOTIDE SEQUENCE [LARGE SCALE GENOMIC DNA]</scope>
    <source>
        <strain evidence="2">DY-18</strain>
    </source>
</reference>
<accession>D2NP61</accession>
<dbReference type="EMBL" id="AP011540">
    <property type="protein sequence ID" value="BAI65429.1"/>
    <property type="molecule type" value="Genomic_DNA"/>
</dbReference>
<evidence type="ECO:0000313" key="1">
    <source>
        <dbReference type="EMBL" id="BAI65429.1"/>
    </source>
</evidence>
<organism evidence="1 2">
    <name type="scientific">Rothia mucilaginosa (strain DY-18)</name>
    <name type="common">Stomatococcus mucilaginosus</name>
    <dbReference type="NCBI Taxonomy" id="680646"/>
    <lineage>
        <taxon>Bacteria</taxon>
        <taxon>Bacillati</taxon>
        <taxon>Actinomycetota</taxon>
        <taxon>Actinomycetes</taxon>
        <taxon>Micrococcales</taxon>
        <taxon>Micrococcaceae</taxon>
        <taxon>Rothia</taxon>
    </lineage>
</organism>
<sequence>MLKLSPGACPSETVMVSVKETAAKSVVNGW</sequence>
<reference evidence="1 2" key="2">
    <citation type="journal article" date="2010" name="J Osaka Dent Univ">
        <title>Isolation and identification of Rothia mucilaginosa from persistent apical periodontitis lesions.</title>
        <authorList>
            <person name="Yamane K."/>
            <person name="Yoshida M."/>
            <person name="Fujihira T."/>
            <person name="Baba T."/>
            <person name="Tsuji N."/>
            <person name="Hayashi H."/>
            <person name="Sugimori C."/>
            <person name="Yamanaka T."/>
            <person name="Mashimo C."/>
            <person name="Nambu T."/>
            <person name="Kawai H."/>
            <person name="Fukushima H."/>
        </authorList>
    </citation>
    <scope>NUCLEOTIDE SEQUENCE [LARGE SCALE GENOMIC DNA]</scope>
    <source>
        <strain evidence="1 2">DY-18</strain>
    </source>
</reference>
<keyword evidence="2" id="KW-1185">Reference proteome</keyword>
<evidence type="ECO:0000313" key="2">
    <source>
        <dbReference type="Proteomes" id="UP000001883"/>
    </source>
</evidence>
<reference evidence="1 2" key="3">
    <citation type="journal article" date="2010" name="Sequencing">
        <title>Complete Genome Sequence of Rothia mucilaginosa DY-18: A Clinical Isolate with Dense Meshwork-Like Structures from a Persistent Apical Periodontitis Lesion.</title>
        <authorList>
            <person name="Yamane K."/>
            <person name="Nambu T."/>
            <person name="Yamanaka T."/>
            <person name="Mashimo C."/>
            <person name="Sugimori C."/>
            <person name="Leung K.-P."/>
            <person name="Fukushima H."/>
        </authorList>
    </citation>
    <scope>NUCLEOTIDE SEQUENCE [LARGE SCALE GENOMIC DNA]</scope>
    <source>
        <strain evidence="1 2">DY-18</strain>
    </source>
</reference>
<dbReference type="Proteomes" id="UP000001883">
    <property type="component" value="Chromosome"/>
</dbReference>
<dbReference type="AlphaFoldDB" id="D2NP61"/>